<proteinExistence type="predicted"/>
<name>A0ABQ5CLH6_9ASTR</name>
<reference evidence="1" key="2">
    <citation type="submission" date="2022-01" db="EMBL/GenBank/DDBJ databases">
        <authorList>
            <person name="Yamashiro T."/>
            <person name="Shiraishi A."/>
            <person name="Satake H."/>
            <person name="Nakayama K."/>
        </authorList>
    </citation>
    <scope>NUCLEOTIDE SEQUENCE</scope>
</reference>
<comment type="caution">
    <text evidence="1">The sequence shown here is derived from an EMBL/GenBank/DDBJ whole genome shotgun (WGS) entry which is preliminary data.</text>
</comment>
<feature type="non-terminal residue" evidence="1">
    <location>
        <position position="157"/>
    </location>
</feature>
<keyword evidence="2" id="KW-1185">Reference proteome</keyword>
<organism evidence="1 2">
    <name type="scientific">Tanacetum coccineum</name>
    <dbReference type="NCBI Taxonomy" id="301880"/>
    <lineage>
        <taxon>Eukaryota</taxon>
        <taxon>Viridiplantae</taxon>
        <taxon>Streptophyta</taxon>
        <taxon>Embryophyta</taxon>
        <taxon>Tracheophyta</taxon>
        <taxon>Spermatophyta</taxon>
        <taxon>Magnoliopsida</taxon>
        <taxon>eudicotyledons</taxon>
        <taxon>Gunneridae</taxon>
        <taxon>Pentapetalae</taxon>
        <taxon>asterids</taxon>
        <taxon>campanulids</taxon>
        <taxon>Asterales</taxon>
        <taxon>Asteraceae</taxon>
        <taxon>Asteroideae</taxon>
        <taxon>Anthemideae</taxon>
        <taxon>Anthemidinae</taxon>
        <taxon>Tanacetum</taxon>
    </lineage>
</organism>
<evidence type="ECO:0000313" key="1">
    <source>
        <dbReference type="EMBL" id="GJT27168.1"/>
    </source>
</evidence>
<evidence type="ECO:0000313" key="2">
    <source>
        <dbReference type="Proteomes" id="UP001151760"/>
    </source>
</evidence>
<sequence length="157" mass="17879">MKVVEVVVGMEEHPRCYQAKGSKVKEKLVHLTMVVKLEVLNEKKKMYSLGLMMVRLVNRVLDGAFGGVRGEDVVVGEGVVNEEAFFGRIQSRKVEEEKMEKQRESLLDLKKVEGYLVRVKIPRSVLFRKERMAGPKENRIKVTEKEVTVKFCGSPDG</sequence>
<gene>
    <name evidence="1" type="ORF">Tco_0907443</name>
</gene>
<dbReference type="Proteomes" id="UP001151760">
    <property type="component" value="Unassembled WGS sequence"/>
</dbReference>
<dbReference type="EMBL" id="BQNB010014355">
    <property type="protein sequence ID" value="GJT27168.1"/>
    <property type="molecule type" value="Genomic_DNA"/>
</dbReference>
<reference evidence="1" key="1">
    <citation type="journal article" date="2022" name="Int. J. Mol. Sci.">
        <title>Draft Genome of Tanacetum Coccineum: Genomic Comparison of Closely Related Tanacetum-Family Plants.</title>
        <authorList>
            <person name="Yamashiro T."/>
            <person name="Shiraishi A."/>
            <person name="Nakayama K."/>
            <person name="Satake H."/>
        </authorList>
    </citation>
    <scope>NUCLEOTIDE SEQUENCE</scope>
</reference>
<accession>A0ABQ5CLH6</accession>
<protein>
    <submittedName>
        <fullName evidence="1">Uncharacterized protein</fullName>
    </submittedName>
</protein>